<feature type="compositionally biased region" description="Acidic residues" evidence="1">
    <location>
        <begin position="211"/>
        <end position="220"/>
    </location>
</feature>
<feature type="compositionally biased region" description="Low complexity" evidence="1">
    <location>
        <begin position="56"/>
        <end position="68"/>
    </location>
</feature>
<feature type="chain" id="PRO_5008581811" evidence="2">
    <location>
        <begin position="34"/>
        <end position="235"/>
    </location>
</feature>
<name>A0A1B6E5U6_9HEMI</name>
<proteinExistence type="predicted"/>
<evidence type="ECO:0000313" key="3">
    <source>
        <dbReference type="EMBL" id="JAS33264.1"/>
    </source>
</evidence>
<dbReference type="EMBL" id="GEDC01004034">
    <property type="protein sequence ID" value="JAS33264.1"/>
    <property type="molecule type" value="Transcribed_RNA"/>
</dbReference>
<evidence type="ECO:0000256" key="2">
    <source>
        <dbReference type="SAM" id="SignalP"/>
    </source>
</evidence>
<organism evidence="3">
    <name type="scientific">Clastoptera arizonana</name>
    <name type="common">Arizona spittle bug</name>
    <dbReference type="NCBI Taxonomy" id="38151"/>
    <lineage>
        <taxon>Eukaryota</taxon>
        <taxon>Metazoa</taxon>
        <taxon>Ecdysozoa</taxon>
        <taxon>Arthropoda</taxon>
        <taxon>Hexapoda</taxon>
        <taxon>Insecta</taxon>
        <taxon>Pterygota</taxon>
        <taxon>Neoptera</taxon>
        <taxon>Paraneoptera</taxon>
        <taxon>Hemiptera</taxon>
        <taxon>Auchenorrhyncha</taxon>
        <taxon>Cercopoidea</taxon>
        <taxon>Clastopteridae</taxon>
        <taxon>Clastoptera</taxon>
    </lineage>
</organism>
<feature type="compositionally biased region" description="Polar residues" evidence="1">
    <location>
        <begin position="174"/>
        <end position="194"/>
    </location>
</feature>
<feature type="compositionally biased region" description="Low complexity" evidence="1">
    <location>
        <begin position="82"/>
        <end position="94"/>
    </location>
</feature>
<evidence type="ECO:0000256" key="1">
    <source>
        <dbReference type="SAM" id="MobiDB-lite"/>
    </source>
</evidence>
<gene>
    <name evidence="3" type="ORF">g.20357</name>
</gene>
<feature type="compositionally biased region" description="Acidic residues" evidence="1">
    <location>
        <begin position="95"/>
        <end position="109"/>
    </location>
</feature>
<reference evidence="3" key="1">
    <citation type="submission" date="2015-12" db="EMBL/GenBank/DDBJ databases">
        <title>De novo transcriptome assembly of four potential Pierce s Disease insect vectors from Arizona vineyards.</title>
        <authorList>
            <person name="Tassone E.E."/>
        </authorList>
    </citation>
    <scope>NUCLEOTIDE SEQUENCE</scope>
</reference>
<protein>
    <submittedName>
        <fullName evidence="3">Uncharacterized protein</fullName>
    </submittedName>
</protein>
<feature type="signal peptide" evidence="2">
    <location>
        <begin position="1"/>
        <end position="33"/>
    </location>
</feature>
<feature type="region of interest" description="Disordered" evidence="1">
    <location>
        <begin position="40"/>
        <end position="235"/>
    </location>
</feature>
<feature type="non-terminal residue" evidence="3">
    <location>
        <position position="1"/>
    </location>
</feature>
<sequence length="235" mass="25269">FILAGCTLQAAKMKITTLLFLVGLAVTVSVVQGADEYEDYADEEPAAPSPPPPKSPLRGLAAARQARGPIIGRPNPKAQQVTPKTTTTTTTEPPAEYDEEELQEEEGEVDATTTTEAPKKGGITLGRVRPFRSQESLIEALKRRRQQQGSGGHSAPSTTPTTTTTEKSAKGRKSSSSNKVFSDQTGSDSQTKNTVGRRFSPRGKAVKTETPVEETVEEEVQPVKTRAFGGRGRRF</sequence>
<accession>A0A1B6E5U6</accession>
<keyword evidence="2" id="KW-0732">Signal</keyword>
<dbReference type="AlphaFoldDB" id="A0A1B6E5U6"/>